<sequence>MTDATDPTPPIPVTPPTRSVALAAALAAQDVAAVAYALRNDVVIVPQLVVNGQGEQVRVFGREGTDKRMLLLFSSAENYVRMVPDEVDPQVMVGDAQWLRDFLTVHRNVLEMVFFDIAGPHVMQAAPDDLMAALGTLPEAGTGTEAAAGSTGDV</sequence>
<keyword evidence="2" id="KW-1185">Reference proteome</keyword>
<organism evidence="1 2">
    <name type="scientific">Cryobacterium zhongshanensis</name>
    <dbReference type="NCBI Taxonomy" id="2928153"/>
    <lineage>
        <taxon>Bacteria</taxon>
        <taxon>Bacillati</taxon>
        <taxon>Actinomycetota</taxon>
        <taxon>Actinomycetes</taxon>
        <taxon>Micrococcales</taxon>
        <taxon>Microbacteriaceae</taxon>
        <taxon>Cryobacterium</taxon>
    </lineage>
</organism>
<evidence type="ECO:0000313" key="1">
    <source>
        <dbReference type="EMBL" id="MCI4658069.1"/>
    </source>
</evidence>
<protein>
    <submittedName>
        <fullName evidence="1">Dehydrogenase</fullName>
    </submittedName>
</protein>
<proteinExistence type="predicted"/>
<dbReference type="RefSeq" id="WP_243011854.1">
    <property type="nucleotide sequence ID" value="NZ_JALGAR010000002.1"/>
</dbReference>
<name>A0AA41QWP7_9MICO</name>
<dbReference type="EMBL" id="JALGAR010000002">
    <property type="protein sequence ID" value="MCI4658069.1"/>
    <property type="molecule type" value="Genomic_DNA"/>
</dbReference>
<dbReference type="Proteomes" id="UP001165341">
    <property type="component" value="Unassembled WGS sequence"/>
</dbReference>
<gene>
    <name evidence="1" type="ORF">MQH31_09650</name>
</gene>
<reference evidence="1" key="1">
    <citation type="submission" date="2022-03" db="EMBL/GenBank/DDBJ databases">
        <title>Cryobacterium sp. nov. strain ZS14-85, isolated from Antarctic soil.</title>
        <authorList>
            <person name="Li J."/>
            <person name="Niu G."/>
        </authorList>
    </citation>
    <scope>NUCLEOTIDE SEQUENCE</scope>
    <source>
        <strain evidence="1">ZS14-85</strain>
    </source>
</reference>
<comment type="caution">
    <text evidence="1">The sequence shown here is derived from an EMBL/GenBank/DDBJ whole genome shotgun (WGS) entry which is preliminary data.</text>
</comment>
<accession>A0AA41QWP7</accession>
<dbReference type="AlphaFoldDB" id="A0AA41QWP7"/>
<evidence type="ECO:0000313" key="2">
    <source>
        <dbReference type="Proteomes" id="UP001165341"/>
    </source>
</evidence>